<feature type="domain" description="Myb/SANT-like DNA-binding" evidence="2">
    <location>
        <begin position="6"/>
        <end position="95"/>
    </location>
</feature>
<gene>
    <name evidence="3" type="ORF">IRJ41_010038</name>
</gene>
<dbReference type="EMBL" id="JAFHDT010000013">
    <property type="protein sequence ID" value="KAI7801381.1"/>
    <property type="molecule type" value="Genomic_DNA"/>
</dbReference>
<dbReference type="Pfam" id="PF13837">
    <property type="entry name" value="Myb_DNA-bind_4"/>
    <property type="match status" value="1"/>
</dbReference>
<evidence type="ECO:0000259" key="2">
    <source>
        <dbReference type="Pfam" id="PF13837"/>
    </source>
</evidence>
<proteinExistence type="predicted"/>
<feature type="compositionally biased region" description="Polar residues" evidence="1">
    <location>
        <begin position="324"/>
        <end position="333"/>
    </location>
</feature>
<keyword evidence="4" id="KW-1185">Reference proteome</keyword>
<comment type="caution">
    <text evidence="3">The sequence shown here is derived from an EMBL/GenBank/DDBJ whole genome shotgun (WGS) entry which is preliminary data.</text>
</comment>
<evidence type="ECO:0000256" key="1">
    <source>
        <dbReference type="SAM" id="MobiDB-lite"/>
    </source>
</evidence>
<dbReference type="OrthoDB" id="691673at2759"/>
<organism evidence="3 4">
    <name type="scientific">Triplophysa rosa</name>
    <name type="common">Cave loach</name>
    <dbReference type="NCBI Taxonomy" id="992332"/>
    <lineage>
        <taxon>Eukaryota</taxon>
        <taxon>Metazoa</taxon>
        <taxon>Chordata</taxon>
        <taxon>Craniata</taxon>
        <taxon>Vertebrata</taxon>
        <taxon>Euteleostomi</taxon>
        <taxon>Actinopterygii</taxon>
        <taxon>Neopterygii</taxon>
        <taxon>Teleostei</taxon>
        <taxon>Ostariophysi</taxon>
        <taxon>Cypriniformes</taxon>
        <taxon>Nemacheilidae</taxon>
        <taxon>Triplophysa</taxon>
    </lineage>
</organism>
<dbReference type="Gene3D" id="1.10.10.60">
    <property type="entry name" value="Homeodomain-like"/>
    <property type="match status" value="1"/>
</dbReference>
<dbReference type="Proteomes" id="UP001059041">
    <property type="component" value="Linkage Group LG13"/>
</dbReference>
<dbReference type="InterPro" id="IPR044822">
    <property type="entry name" value="Myb_DNA-bind_4"/>
</dbReference>
<evidence type="ECO:0000313" key="3">
    <source>
        <dbReference type="EMBL" id="KAI7801381.1"/>
    </source>
</evidence>
<accession>A0A9W7TRS1</accession>
<reference evidence="3" key="1">
    <citation type="submission" date="2021-02" db="EMBL/GenBank/DDBJ databases">
        <title>Comparative genomics reveals that relaxation of natural selection precedes convergent phenotypic evolution of cavefish.</title>
        <authorList>
            <person name="Peng Z."/>
        </authorList>
    </citation>
    <scope>NUCLEOTIDE SEQUENCE</scope>
    <source>
        <tissue evidence="3">Muscle</tissue>
    </source>
</reference>
<name>A0A9W7TRS1_TRIRA</name>
<dbReference type="AlphaFoldDB" id="A0A9W7TRS1"/>
<feature type="compositionally biased region" description="Polar residues" evidence="1">
    <location>
        <begin position="278"/>
        <end position="287"/>
    </location>
</feature>
<protein>
    <recommendedName>
        <fullName evidence="2">Myb/SANT-like DNA-binding domain-containing protein</fullName>
    </recommendedName>
</protein>
<feature type="compositionally biased region" description="Polar residues" evidence="1">
    <location>
        <begin position="305"/>
        <end position="314"/>
    </location>
</feature>
<feature type="region of interest" description="Disordered" evidence="1">
    <location>
        <begin position="278"/>
        <end position="333"/>
    </location>
</feature>
<sequence>MSSRKRHFWGEEETDFLLQTLREMNIDRYKDGRKRRNSLIFRKVCAKHKAAGFIRSCDQVKHRWKTLKSIYYKAKRQNISSSDGAFKHFDTMEEIFGHRPSVTSNQTVTSDDVHCKDESPVAENECLTFDEDECDENGVDDEESGIEEIQPMKTENEPLILTQPLHESSAPAESTTSTQPSISLEIINCTPASTSQQPSVQDMFKEKSPCCTALHAQYQHFFERMQQTQNMWLERHLEQSHAREERLIARVLAEHTHSMEALINQLFAGLRSLLPHHQLQSNPQPIHTSPDILSPHPDHMINPTEHLQTSSVPSQPEDHACGSGQDTPVNQKT</sequence>
<evidence type="ECO:0000313" key="4">
    <source>
        <dbReference type="Proteomes" id="UP001059041"/>
    </source>
</evidence>